<dbReference type="Gene3D" id="3.20.20.140">
    <property type="entry name" value="Metal-dependent hydrolases"/>
    <property type="match status" value="1"/>
</dbReference>
<dbReference type="SUPFAM" id="SSF51556">
    <property type="entry name" value="Metallo-dependent hydrolases"/>
    <property type="match status" value="1"/>
</dbReference>
<organism evidence="4">
    <name type="scientific">marine metagenome</name>
    <dbReference type="NCBI Taxonomy" id="408172"/>
    <lineage>
        <taxon>unclassified sequences</taxon>
        <taxon>metagenomes</taxon>
        <taxon>ecological metagenomes</taxon>
    </lineage>
</organism>
<evidence type="ECO:0008006" key="5">
    <source>
        <dbReference type="Google" id="ProtNLM"/>
    </source>
</evidence>
<dbReference type="InterPro" id="IPR032466">
    <property type="entry name" value="Metal_Hydrolase"/>
</dbReference>
<sequence>MSKEQFFDIGVNLTHPSFTKDLDKVIEEAIEAGITRMCVTGSDLEESISAYQLALSLSDILISTAGIHPHQAKEFSQNYFSEIKDLLQKENVRAIGETGLDFYRNFSTEEQQKKSFEAHIEASIELQKPLFLHVREAHQTFMEMLKPVKEELPKTVVHCFTGTREELIDCVEMGFYIGITGWICDERRGTHLKDLINLIPLNKIMIETDAPYLIPRIPKLKTLHRNEPKYLPYVAKEVIKNSKESEESLISSMFLNSLSFFNLN</sequence>
<dbReference type="PANTHER" id="PTHR10060:SF15">
    <property type="entry name" value="DEOXYRIBONUCLEASE TATDN1"/>
    <property type="match status" value="1"/>
</dbReference>
<keyword evidence="1" id="KW-0540">Nuclease</keyword>
<dbReference type="PROSITE" id="PS01091">
    <property type="entry name" value="TATD_3"/>
    <property type="match status" value="1"/>
</dbReference>
<dbReference type="GO" id="GO:0004518">
    <property type="term" value="F:nuclease activity"/>
    <property type="evidence" value="ECO:0007669"/>
    <property type="project" value="UniProtKB-KW"/>
</dbReference>
<name>A0A381WTI1_9ZZZZ</name>
<protein>
    <recommendedName>
        <fullName evidence="5">Hydrolase TatD</fullName>
    </recommendedName>
</protein>
<dbReference type="CDD" id="cd01310">
    <property type="entry name" value="TatD_DNAse"/>
    <property type="match status" value="1"/>
</dbReference>
<evidence type="ECO:0000256" key="2">
    <source>
        <dbReference type="ARBA" id="ARBA00022723"/>
    </source>
</evidence>
<dbReference type="InterPro" id="IPR018228">
    <property type="entry name" value="DNase_TatD-rel_CS"/>
</dbReference>
<proteinExistence type="predicted"/>
<dbReference type="InterPro" id="IPR001130">
    <property type="entry name" value="TatD-like"/>
</dbReference>
<dbReference type="PANTHER" id="PTHR10060">
    <property type="entry name" value="TATD FAMILY DEOXYRIBONUCLEASE"/>
    <property type="match status" value="1"/>
</dbReference>
<evidence type="ECO:0000313" key="4">
    <source>
        <dbReference type="EMBL" id="SVA55790.1"/>
    </source>
</evidence>
<keyword evidence="3" id="KW-0378">Hydrolase</keyword>
<dbReference type="GO" id="GO:0016788">
    <property type="term" value="F:hydrolase activity, acting on ester bonds"/>
    <property type="evidence" value="ECO:0007669"/>
    <property type="project" value="InterPro"/>
</dbReference>
<accession>A0A381WTI1</accession>
<dbReference type="FunFam" id="3.20.20.140:FF:000005">
    <property type="entry name" value="TatD family hydrolase"/>
    <property type="match status" value="1"/>
</dbReference>
<gene>
    <name evidence="4" type="ORF">METZ01_LOCUS108644</name>
</gene>
<keyword evidence="2" id="KW-0479">Metal-binding</keyword>
<dbReference type="Pfam" id="PF01026">
    <property type="entry name" value="TatD_DNase"/>
    <property type="match status" value="1"/>
</dbReference>
<dbReference type="EMBL" id="UINC01012826">
    <property type="protein sequence ID" value="SVA55790.1"/>
    <property type="molecule type" value="Genomic_DNA"/>
</dbReference>
<reference evidence="4" key="1">
    <citation type="submission" date="2018-05" db="EMBL/GenBank/DDBJ databases">
        <authorList>
            <person name="Lanie J.A."/>
            <person name="Ng W.-L."/>
            <person name="Kazmierczak K.M."/>
            <person name="Andrzejewski T.M."/>
            <person name="Davidsen T.M."/>
            <person name="Wayne K.J."/>
            <person name="Tettelin H."/>
            <person name="Glass J.I."/>
            <person name="Rusch D."/>
            <person name="Podicherti R."/>
            <person name="Tsui H.-C.T."/>
            <person name="Winkler M.E."/>
        </authorList>
    </citation>
    <scope>NUCLEOTIDE SEQUENCE</scope>
</reference>
<dbReference type="GO" id="GO:0046872">
    <property type="term" value="F:metal ion binding"/>
    <property type="evidence" value="ECO:0007669"/>
    <property type="project" value="UniProtKB-KW"/>
</dbReference>
<dbReference type="AlphaFoldDB" id="A0A381WTI1"/>
<evidence type="ECO:0000256" key="3">
    <source>
        <dbReference type="ARBA" id="ARBA00022801"/>
    </source>
</evidence>
<dbReference type="InterPro" id="IPR050891">
    <property type="entry name" value="TatD-type_Hydrolase"/>
</dbReference>
<dbReference type="PIRSF" id="PIRSF005902">
    <property type="entry name" value="DNase_TatD"/>
    <property type="match status" value="1"/>
</dbReference>
<evidence type="ECO:0000256" key="1">
    <source>
        <dbReference type="ARBA" id="ARBA00022722"/>
    </source>
</evidence>